<dbReference type="EMBL" id="MU004181">
    <property type="protein sequence ID" value="KAF2502837.1"/>
    <property type="molecule type" value="Genomic_DNA"/>
</dbReference>
<dbReference type="SUPFAM" id="SSF103473">
    <property type="entry name" value="MFS general substrate transporter"/>
    <property type="match status" value="1"/>
</dbReference>
<feature type="compositionally biased region" description="Basic and acidic residues" evidence="6">
    <location>
        <begin position="7"/>
        <end position="23"/>
    </location>
</feature>
<evidence type="ECO:0000256" key="3">
    <source>
        <dbReference type="ARBA" id="ARBA00022692"/>
    </source>
</evidence>
<keyword evidence="5 7" id="KW-0472">Membrane</keyword>
<dbReference type="Pfam" id="PF07690">
    <property type="entry name" value="MFS_1"/>
    <property type="match status" value="1"/>
</dbReference>
<evidence type="ECO:0000256" key="2">
    <source>
        <dbReference type="ARBA" id="ARBA00022448"/>
    </source>
</evidence>
<dbReference type="PANTHER" id="PTHR43791">
    <property type="entry name" value="PERMEASE-RELATED"/>
    <property type="match status" value="1"/>
</dbReference>
<feature type="transmembrane region" description="Helical" evidence="7">
    <location>
        <begin position="113"/>
        <end position="132"/>
    </location>
</feature>
<feature type="transmembrane region" description="Helical" evidence="7">
    <location>
        <begin position="399"/>
        <end position="421"/>
    </location>
</feature>
<feature type="transmembrane region" description="Helical" evidence="7">
    <location>
        <begin position="173"/>
        <end position="194"/>
    </location>
</feature>
<evidence type="ECO:0000256" key="1">
    <source>
        <dbReference type="ARBA" id="ARBA00004141"/>
    </source>
</evidence>
<feature type="region of interest" description="Disordered" evidence="6">
    <location>
        <begin position="1"/>
        <end position="26"/>
    </location>
</feature>
<feature type="domain" description="Major facilitator superfamily (MFS) profile" evidence="8">
    <location>
        <begin position="45"/>
        <end position="460"/>
    </location>
</feature>
<feature type="transmembrane region" description="Helical" evidence="7">
    <location>
        <begin position="138"/>
        <end position="161"/>
    </location>
</feature>
<dbReference type="FunFam" id="1.20.1250.20:FF:000057">
    <property type="entry name" value="MFS general substrate transporter"/>
    <property type="match status" value="1"/>
</dbReference>
<keyword evidence="4 7" id="KW-1133">Transmembrane helix</keyword>
<dbReference type="OrthoDB" id="310895at2759"/>
<organism evidence="9 10">
    <name type="scientific">Lophium mytilinum</name>
    <dbReference type="NCBI Taxonomy" id="390894"/>
    <lineage>
        <taxon>Eukaryota</taxon>
        <taxon>Fungi</taxon>
        <taxon>Dikarya</taxon>
        <taxon>Ascomycota</taxon>
        <taxon>Pezizomycotina</taxon>
        <taxon>Dothideomycetes</taxon>
        <taxon>Pleosporomycetidae</taxon>
        <taxon>Mytilinidiales</taxon>
        <taxon>Mytilinidiaceae</taxon>
        <taxon>Lophium</taxon>
    </lineage>
</organism>
<feature type="transmembrane region" description="Helical" evidence="7">
    <location>
        <begin position="84"/>
        <end position="106"/>
    </location>
</feature>
<keyword evidence="10" id="KW-1185">Reference proteome</keyword>
<feature type="transmembrane region" description="Helical" evidence="7">
    <location>
        <begin position="433"/>
        <end position="455"/>
    </location>
</feature>
<feature type="transmembrane region" description="Helical" evidence="7">
    <location>
        <begin position="206"/>
        <end position="228"/>
    </location>
</feature>
<name>A0A6A6RHA4_9PEZI</name>
<evidence type="ECO:0000256" key="4">
    <source>
        <dbReference type="ARBA" id="ARBA00022989"/>
    </source>
</evidence>
<evidence type="ECO:0000256" key="6">
    <source>
        <dbReference type="SAM" id="MobiDB-lite"/>
    </source>
</evidence>
<evidence type="ECO:0000256" key="7">
    <source>
        <dbReference type="SAM" id="Phobius"/>
    </source>
</evidence>
<dbReference type="GO" id="GO:0022857">
    <property type="term" value="F:transmembrane transporter activity"/>
    <property type="evidence" value="ECO:0007669"/>
    <property type="project" value="InterPro"/>
</dbReference>
<feature type="transmembrane region" description="Helical" evidence="7">
    <location>
        <begin position="340"/>
        <end position="359"/>
    </location>
</feature>
<dbReference type="InterPro" id="IPR011701">
    <property type="entry name" value="MFS"/>
</dbReference>
<reference evidence="9" key="1">
    <citation type="journal article" date="2020" name="Stud. Mycol.">
        <title>101 Dothideomycetes genomes: a test case for predicting lifestyles and emergence of pathogens.</title>
        <authorList>
            <person name="Haridas S."/>
            <person name="Albert R."/>
            <person name="Binder M."/>
            <person name="Bloem J."/>
            <person name="Labutti K."/>
            <person name="Salamov A."/>
            <person name="Andreopoulos B."/>
            <person name="Baker S."/>
            <person name="Barry K."/>
            <person name="Bills G."/>
            <person name="Bluhm B."/>
            <person name="Cannon C."/>
            <person name="Castanera R."/>
            <person name="Culley D."/>
            <person name="Daum C."/>
            <person name="Ezra D."/>
            <person name="Gonzalez J."/>
            <person name="Henrissat B."/>
            <person name="Kuo A."/>
            <person name="Liang C."/>
            <person name="Lipzen A."/>
            <person name="Lutzoni F."/>
            <person name="Magnuson J."/>
            <person name="Mondo S."/>
            <person name="Nolan M."/>
            <person name="Ohm R."/>
            <person name="Pangilinan J."/>
            <person name="Park H.-J."/>
            <person name="Ramirez L."/>
            <person name="Alfaro M."/>
            <person name="Sun H."/>
            <person name="Tritt A."/>
            <person name="Yoshinaga Y."/>
            <person name="Zwiers L.-H."/>
            <person name="Turgeon B."/>
            <person name="Goodwin S."/>
            <person name="Spatafora J."/>
            <person name="Crous P."/>
            <person name="Grigoriev I."/>
        </authorList>
    </citation>
    <scope>NUCLEOTIDE SEQUENCE</scope>
    <source>
        <strain evidence="9">CBS 269.34</strain>
    </source>
</reference>
<keyword evidence="2" id="KW-0813">Transport</keyword>
<evidence type="ECO:0000256" key="5">
    <source>
        <dbReference type="ARBA" id="ARBA00023136"/>
    </source>
</evidence>
<protein>
    <submittedName>
        <fullName evidence="9">MFS general substrate transporter</fullName>
    </submittedName>
</protein>
<keyword evidence="3 7" id="KW-0812">Transmembrane</keyword>
<dbReference type="InterPro" id="IPR036259">
    <property type="entry name" value="MFS_trans_sf"/>
</dbReference>
<comment type="subcellular location">
    <subcellularLocation>
        <location evidence="1">Membrane</location>
        <topology evidence="1">Multi-pass membrane protein</topology>
    </subcellularLocation>
</comment>
<feature type="transmembrane region" description="Helical" evidence="7">
    <location>
        <begin position="365"/>
        <end position="387"/>
    </location>
</feature>
<dbReference type="AlphaFoldDB" id="A0A6A6RHA4"/>
<dbReference type="GO" id="GO:0016020">
    <property type="term" value="C:membrane"/>
    <property type="evidence" value="ECO:0007669"/>
    <property type="project" value="UniProtKB-SubCell"/>
</dbReference>
<dbReference type="Proteomes" id="UP000799750">
    <property type="component" value="Unassembled WGS sequence"/>
</dbReference>
<feature type="transmembrane region" description="Helical" evidence="7">
    <location>
        <begin position="275"/>
        <end position="300"/>
    </location>
</feature>
<evidence type="ECO:0000313" key="10">
    <source>
        <dbReference type="Proteomes" id="UP000799750"/>
    </source>
</evidence>
<gene>
    <name evidence="9" type="ORF">BU16DRAFT_546020</name>
</gene>
<evidence type="ECO:0000259" key="8">
    <source>
        <dbReference type="PROSITE" id="PS50850"/>
    </source>
</evidence>
<evidence type="ECO:0000313" key="9">
    <source>
        <dbReference type="EMBL" id="KAF2502837.1"/>
    </source>
</evidence>
<dbReference type="PANTHER" id="PTHR43791:SF54">
    <property type="entry name" value="MAJOR FACILITATOR SUPERFAMILY (MFS) PROFILE DOMAIN-CONTAINING PROTEIN-RELATED"/>
    <property type="match status" value="1"/>
</dbReference>
<dbReference type="InterPro" id="IPR020846">
    <property type="entry name" value="MFS_dom"/>
</dbReference>
<feature type="transmembrane region" description="Helical" evidence="7">
    <location>
        <begin position="312"/>
        <end position="333"/>
    </location>
</feature>
<proteinExistence type="predicted"/>
<accession>A0A6A6RHA4</accession>
<feature type="transmembrane region" description="Helical" evidence="7">
    <location>
        <begin position="45"/>
        <end position="64"/>
    </location>
</feature>
<dbReference type="Gene3D" id="1.20.1250.20">
    <property type="entry name" value="MFS general substrate transporter like domains"/>
    <property type="match status" value="2"/>
</dbReference>
<dbReference type="PROSITE" id="PS50850">
    <property type="entry name" value="MFS"/>
    <property type="match status" value="1"/>
</dbReference>
<sequence>MAPKESVLVDEKMTTASSEDRGIGTESLEAPPVDRRMMLKLDLRLVPILGACYTIMFLDRTNIANARIEGLEKGLNFPSVGFNTALWIFYIPFVLVEIPSNLIMSLPRVKPNWFLGMNVLILGIVSTCQGLSHSYSGFLAVRFFMGIFEATLPSGTAFLVASYYTKRDAAVRFGVFFAFAQLGPCFSGLLAYALEHMDGVNGLAGWRWIFIMEGIMTIIISFLVVLIVPNFPERAKFLTSDERARLQQRLVADKGVESLDMKNIPWLKVIFDYKIWIPTIFFFCSDMTAASMSSFIPTILVELGWKTSRAQVMTIPIWVTCIVVQVGTAWVAGRTRTRSPFILGAICVVIVGWVIQVVHVPSASVRYMSLFFLGAGTFTQMTLIVSWMTCNLRGRASTAIGAALLLGLGNCANFVASNVFITKERPLYPTGFRTGLAVTVLGFVSVVIYTAILAYHNKKLDGKRKQTGDWEDTQEVYRYVL</sequence>